<name>A0A2N7LE53_9GAMM</name>
<dbReference type="EMBL" id="MDAL01000011">
    <property type="protein sequence ID" value="PMN93667.1"/>
    <property type="molecule type" value="Genomic_DNA"/>
</dbReference>
<dbReference type="RefSeq" id="WP_102317236.1">
    <property type="nucleotide sequence ID" value="NZ_JBFRLP010000009.1"/>
</dbReference>
<evidence type="ECO:0000313" key="3">
    <source>
        <dbReference type="Proteomes" id="UP000235387"/>
    </source>
</evidence>
<organism evidence="2 3">
    <name type="scientific">Enterovibrio norvegicus</name>
    <dbReference type="NCBI Taxonomy" id="188144"/>
    <lineage>
        <taxon>Bacteria</taxon>
        <taxon>Pseudomonadati</taxon>
        <taxon>Pseudomonadota</taxon>
        <taxon>Gammaproteobacteria</taxon>
        <taxon>Vibrionales</taxon>
        <taxon>Vibrionaceae</taxon>
        <taxon>Enterovibrio</taxon>
    </lineage>
</organism>
<sequence length="64" mass="6919">MDIENLASGSAASTPGWVQASTTELTGFCGPTHYHMQRLLGEDGNKQSVTNNEEWPTHLPTSLC</sequence>
<dbReference type="AlphaFoldDB" id="A0A2N7LE53"/>
<protein>
    <submittedName>
        <fullName evidence="2">Uncharacterized protein</fullName>
    </submittedName>
</protein>
<reference evidence="3" key="1">
    <citation type="submission" date="2016-07" db="EMBL/GenBank/DDBJ databases">
        <title>Nontailed viruses are major unrecognized killers of bacteria in the ocean.</title>
        <authorList>
            <person name="Kauffman K."/>
            <person name="Hussain F."/>
            <person name="Yang J."/>
            <person name="Arevalo P."/>
            <person name="Brown J."/>
            <person name="Cutler M."/>
            <person name="Kelly L."/>
            <person name="Polz M.F."/>
        </authorList>
    </citation>
    <scope>NUCLEOTIDE SEQUENCE [LARGE SCALE GENOMIC DNA]</scope>
    <source>
        <strain evidence="3">10N.261.45.A10</strain>
    </source>
</reference>
<evidence type="ECO:0000313" key="2">
    <source>
        <dbReference type="EMBL" id="PMN93667.1"/>
    </source>
</evidence>
<accession>A0A2N7LE53</accession>
<feature type="compositionally biased region" description="Polar residues" evidence="1">
    <location>
        <begin position="46"/>
        <end position="64"/>
    </location>
</feature>
<gene>
    <name evidence="2" type="ORF">BCT23_11525</name>
</gene>
<feature type="region of interest" description="Disordered" evidence="1">
    <location>
        <begin position="40"/>
        <end position="64"/>
    </location>
</feature>
<proteinExistence type="predicted"/>
<evidence type="ECO:0000256" key="1">
    <source>
        <dbReference type="SAM" id="MobiDB-lite"/>
    </source>
</evidence>
<comment type="caution">
    <text evidence="2">The sequence shown here is derived from an EMBL/GenBank/DDBJ whole genome shotgun (WGS) entry which is preliminary data.</text>
</comment>
<dbReference type="Proteomes" id="UP000235387">
    <property type="component" value="Unassembled WGS sequence"/>
</dbReference>